<feature type="domain" description="Glycosyl transferase family 28 C-terminal" evidence="5">
    <location>
        <begin position="221"/>
        <end position="350"/>
    </location>
</feature>
<evidence type="ECO:0000259" key="5">
    <source>
        <dbReference type="Pfam" id="PF04101"/>
    </source>
</evidence>
<dbReference type="SUPFAM" id="SSF53756">
    <property type="entry name" value="UDP-Glycosyltransferase/glycogen phosphorylase"/>
    <property type="match status" value="1"/>
</dbReference>
<evidence type="ECO:0000256" key="1">
    <source>
        <dbReference type="ARBA" id="ARBA00004370"/>
    </source>
</evidence>
<evidence type="ECO:0000313" key="7">
    <source>
        <dbReference type="EMBL" id="KDR94947.1"/>
    </source>
</evidence>
<dbReference type="GO" id="GO:0016758">
    <property type="term" value="F:hexosyltransferase activity"/>
    <property type="evidence" value="ECO:0007669"/>
    <property type="project" value="InterPro"/>
</dbReference>
<accession>A0A069RL55</accession>
<dbReference type="InterPro" id="IPR009695">
    <property type="entry name" value="Diacylglyc_glucosyltr_N"/>
</dbReference>
<organism evidence="7 8">
    <name type="scientific">Peptoclostridium litorale DSM 5388</name>
    <dbReference type="NCBI Taxonomy" id="1121324"/>
    <lineage>
        <taxon>Bacteria</taxon>
        <taxon>Bacillati</taxon>
        <taxon>Bacillota</taxon>
        <taxon>Clostridia</taxon>
        <taxon>Peptostreptococcales</taxon>
        <taxon>Peptoclostridiaceae</taxon>
        <taxon>Peptoclostridium</taxon>
    </lineage>
</organism>
<dbReference type="eggNOG" id="COG0707">
    <property type="taxonomic scope" value="Bacteria"/>
</dbReference>
<comment type="similarity">
    <text evidence="2">Belongs to the glycosyltransferase 28 family.</text>
</comment>
<dbReference type="RefSeq" id="WP_038265629.1">
    <property type="nucleotide sequence ID" value="NZ_FSRH01000018.1"/>
</dbReference>
<keyword evidence="4 7" id="KW-0808">Transferase</keyword>
<dbReference type="Gene3D" id="3.40.50.2000">
    <property type="entry name" value="Glycogen Phosphorylase B"/>
    <property type="match status" value="1"/>
</dbReference>
<evidence type="ECO:0000256" key="3">
    <source>
        <dbReference type="ARBA" id="ARBA00022676"/>
    </source>
</evidence>
<dbReference type="OrthoDB" id="9815663at2"/>
<dbReference type="GO" id="GO:0016020">
    <property type="term" value="C:membrane"/>
    <property type="evidence" value="ECO:0007669"/>
    <property type="project" value="UniProtKB-SubCell"/>
</dbReference>
<dbReference type="EC" id="2.4.1.-" evidence="7"/>
<feature type="domain" description="Diacylglycerol glucosyltransferase N-terminal" evidence="6">
    <location>
        <begin position="14"/>
        <end position="177"/>
    </location>
</feature>
<comment type="caution">
    <text evidence="7">The sequence shown here is derived from an EMBL/GenBank/DDBJ whole genome shotgun (WGS) entry which is preliminary data.</text>
</comment>
<evidence type="ECO:0000313" key="8">
    <source>
        <dbReference type="Proteomes" id="UP000027946"/>
    </source>
</evidence>
<dbReference type="InterPro" id="IPR050519">
    <property type="entry name" value="Glycosyltransf_28_UgtP"/>
</dbReference>
<dbReference type="InterPro" id="IPR007235">
    <property type="entry name" value="Glyco_trans_28_C"/>
</dbReference>
<protein>
    <submittedName>
        <fullName evidence="7">Processive diacylglycerol beta-glucosyltransferase UgtP</fullName>
        <ecNumber evidence="7">2.4.1.-</ecNumber>
    </submittedName>
</protein>
<dbReference type="AlphaFoldDB" id="A0A069RL55"/>
<dbReference type="EMBL" id="JJMM01000012">
    <property type="protein sequence ID" value="KDR94947.1"/>
    <property type="molecule type" value="Genomic_DNA"/>
</dbReference>
<dbReference type="PANTHER" id="PTHR43025:SF3">
    <property type="entry name" value="MONOGALACTOSYLDIACYLGLYCEROL SYNTHASE 1, CHLOROPLASTIC"/>
    <property type="match status" value="1"/>
</dbReference>
<dbReference type="Pfam" id="PF06925">
    <property type="entry name" value="MGDG_synth"/>
    <property type="match status" value="1"/>
</dbReference>
<dbReference type="GO" id="GO:0009247">
    <property type="term" value="P:glycolipid biosynthetic process"/>
    <property type="evidence" value="ECO:0007669"/>
    <property type="project" value="InterPro"/>
</dbReference>
<keyword evidence="8" id="KW-1185">Reference proteome</keyword>
<proteinExistence type="inferred from homology"/>
<dbReference type="STRING" id="1121324.CLIT_12c00150"/>
<dbReference type="Pfam" id="PF04101">
    <property type="entry name" value="Glyco_tran_28_C"/>
    <property type="match status" value="1"/>
</dbReference>
<evidence type="ECO:0000256" key="2">
    <source>
        <dbReference type="ARBA" id="ARBA00006962"/>
    </source>
</evidence>
<gene>
    <name evidence="7" type="primary">ugtP</name>
    <name evidence="7" type="ORF">CLIT_12c00150</name>
</gene>
<name>A0A069RL55_PEPLI</name>
<dbReference type="PANTHER" id="PTHR43025">
    <property type="entry name" value="MONOGALACTOSYLDIACYLGLYCEROL SYNTHASE"/>
    <property type="match status" value="1"/>
</dbReference>
<evidence type="ECO:0000256" key="4">
    <source>
        <dbReference type="ARBA" id="ARBA00022679"/>
    </source>
</evidence>
<keyword evidence="3 7" id="KW-0328">Glycosyltransferase</keyword>
<evidence type="ECO:0000259" key="6">
    <source>
        <dbReference type="Pfam" id="PF06925"/>
    </source>
</evidence>
<sequence length="385" mass="43574">MDVLILTAFFGAGHYTVSKAIREQLMERDSTLDVQIQDLFSITNPIIENYAYDFYNFITREMPEFYNFFYNRKKDIPDFYIDEITSIIGLQKFAEYVKVKRPRVIISTFPICSNVVSRFKKKYKSQVPLVTCITDVVDSWEWVSEETDRYFVPAGCVRDGLVKKGVEPGKISVTGIPLRRSFMKFFGSQDSSAFAGVKGEYVPDGSEGEIKPDNGLCENRVLVMGGGRGLFEIGEEVFDYLAGLESVKTTIITGKNRELYDQLRSRGFKSLEVMGYVHDPAQVIRESSIIITKPGGVTLFESISCETPVVCREPHIGQEIQNAGFIENMGIGMVRGSADEIIRGIESAIENPCCIQDMKRSIINFKKTLRPFEVTSSVIELMDRW</sequence>
<dbReference type="Proteomes" id="UP000027946">
    <property type="component" value="Unassembled WGS sequence"/>
</dbReference>
<reference evidence="7 8" key="1">
    <citation type="submission" date="2014-03" db="EMBL/GenBank/DDBJ databases">
        <title>Genome sequence of Clostridium litorale W6, DSM 5388.</title>
        <authorList>
            <person name="Poehlein A."/>
            <person name="Jagirdar A."/>
            <person name="Khonsari B."/>
            <person name="Chibani C.M."/>
            <person name="Gutierrez Gutierrez D.A."/>
            <person name="Davydova E."/>
            <person name="Alghaithi H.S."/>
            <person name="Nair K.P."/>
            <person name="Dhamotharan K."/>
            <person name="Chandran L."/>
            <person name="G W."/>
            <person name="Daniel R."/>
        </authorList>
    </citation>
    <scope>NUCLEOTIDE SEQUENCE [LARGE SCALE GENOMIC DNA]</scope>
    <source>
        <strain evidence="7 8">W6</strain>
    </source>
</reference>
<comment type="subcellular location">
    <subcellularLocation>
        <location evidence="1">Membrane</location>
    </subcellularLocation>
</comment>